<gene>
    <name evidence="1" type="ORF">PILCRDRAFT_4330</name>
</gene>
<organism evidence="1 2">
    <name type="scientific">Piloderma croceum (strain F 1598)</name>
    <dbReference type="NCBI Taxonomy" id="765440"/>
    <lineage>
        <taxon>Eukaryota</taxon>
        <taxon>Fungi</taxon>
        <taxon>Dikarya</taxon>
        <taxon>Basidiomycota</taxon>
        <taxon>Agaricomycotina</taxon>
        <taxon>Agaricomycetes</taxon>
        <taxon>Agaricomycetidae</taxon>
        <taxon>Atheliales</taxon>
        <taxon>Atheliaceae</taxon>
        <taxon>Piloderma</taxon>
    </lineage>
</organism>
<protein>
    <submittedName>
        <fullName evidence="1">Uncharacterized protein</fullName>
    </submittedName>
</protein>
<reference evidence="2" key="2">
    <citation type="submission" date="2015-01" db="EMBL/GenBank/DDBJ databases">
        <title>Evolutionary Origins and Diversification of the Mycorrhizal Mutualists.</title>
        <authorList>
            <consortium name="DOE Joint Genome Institute"/>
            <consortium name="Mycorrhizal Genomics Consortium"/>
            <person name="Kohler A."/>
            <person name="Kuo A."/>
            <person name="Nagy L.G."/>
            <person name="Floudas D."/>
            <person name="Copeland A."/>
            <person name="Barry K.W."/>
            <person name="Cichocki N."/>
            <person name="Veneault-Fourrey C."/>
            <person name="LaButti K."/>
            <person name="Lindquist E.A."/>
            <person name="Lipzen A."/>
            <person name="Lundell T."/>
            <person name="Morin E."/>
            <person name="Murat C."/>
            <person name="Riley R."/>
            <person name="Ohm R."/>
            <person name="Sun H."/>
            <person name="Tunlid A."/>
            <person name="Henrissat B."/>
            <person name="Grigoriev I.V."/>
            <person name="Hibbett D.S."/>
            <person name="Martin F."/>
        </authorList>
    </citation>
    <scope>NUCLEOTIDE SEQUENCE [LARGE SCALE GENOMIC DNA]</scope>
    <source>
        <strain evidence="2">F 1598</strain>
    </source>
</reference>
<evidence type="ECO:0000313" key="2">
    <source>
        <dbReference type="Proteomes" id="UP000054166"/>
    </source>
</evidence>
<name>A0A0C3BL14_PILCF</name>
<accession>A0A0C3BL14</accession>
<dbReference type="InParanoid" id="A0A0C3BL14"/>
<evidence type="ECO:0000313" key="1">
    <source>
        <dbReference type="EMBL" id="KIM87113.1"/>
    </source>
</evidence>
<reference evidence="1 2" key="1">
    <citation type="submission" date="2014-04" db="EMBL/GenBank/DDBJ databases">
        <authorList>
            <consortium name="DOE Joint Genome Institute"/>
            <person name="Kuo A."/>
            <person name="Tarkka M."/>
            <person name="Buscot F."/>
            <person name="Kohler A."/>
            <person name="Nagy L.G."/>
            <person name="Floudas D."/>
            <person name="Copeland A."/>
            <person name="Barry K.W."/>
            <person name="Cichocki N."/>
            <person name="Veneault-Fourrey C."/>
            <person name="LaButti K."/>
            <person name="Lindquist E.A."/>
            <person name="Lipzen A."/>
            <person name="Lundell T."/>
            <person name="Morin E."/>
            <person name="Murat C."/>
            <person name="Sun H."/>
            <person name="Tunlid A."/>
            <person name="Henrissat B."/>
            <person name="Grigoriev I.V."/>
            <person name="Hibbett D.S."/>
            <person name="Martin F."/>
            <person name="Nordberg H.P."/>
            <person name="Cantor M.N."/>
            <person name="Hua S.X."/>
        </authorList>
    </citation>
    <scope>NUCLEOTIDE SEQUENCE [LARGE SCALE GENOMIC DNA]</scope>
    <source>
        <strain evidence="1 2">F 1598</strain>
    </source>
</reference>
<dbReference type="EMBL" id="KN832980">
    <property type="protein sequence ID" value="KIM87113.1"/>
    <property type="molecule type" value="Genomic_DNA"/>
</dbReference>
<proteinExistence type="predicted"/>
<dbReference type="AlphaFoldDB" id="A0A0C3BL14"/>
<dbReference type="Proteomes" id="UP000054166">
    <property type="component" value="Unassembled WGS sequence"/>
</dbReference>
<dbReference type="HOGENOM" id="CLU_1124901_0_0_1"/>
<sequence>MAVTSALGEAGLCHPMPPRYQTSTAASRARDQSSQLATVWNPISQPALSRIRRPSTTSVPPHRTRGSKSFLIFILLQRRIFPRCPELPRELVIYILGEAGFYRCTAVSSWRWPAKFDRFHPIGSFFQSKWPVCLSNHSPVHGPGLHPLKSITIRWQWNRRKPSDSKPHVYLYLVPADRGRELIPGQRIDIAERLPLQYHKILRTEGTITVGQYHPIVANAKAGDAVCVVFYVPADPREVTIRYFCAW</sequence>
<keyword evidence="2" id="KW-1185">Reference proteome</keyword>